<proteinExistence type="predicted"/>
<accession>A0A2S9YXX0</accession>
<dbReference type="AlphaFoldDB" id="A0A2S9YXX0"/>
<protein>
    <submittedName>
        <fullName evidence="2">Uncharacterized protein</fullName>
    </submittedName>
</protein>
<dbReference type="EMBL" id="PVNL01000007">
    <property type="protein sequence ID" value="PRQ09924.1"/>
    <property type="molecule type" value="Genomic_DNA"/>
</dbReference>
<name>A0A2S9YXX0_9BACT</name>
<dbReference type="OrthoDB" id="5422155at2"/>
<evidence type="ECO:0000313" key="2">
    <source>
        <dbReference type="EMBL" id="PRQ09924.1"/>
    </source>
</evidence>
<organism evidence="2 3">
    <name type="scientific">Enhygromyxa salina</name>
    <dbReference type="NCBI Taxonomy" id="215803"/>
    <lineage>
        <taxon>Bacteria</taxon>
        <taxon>Pseudomonadati</taxon>
        <taxon>Myxococcota</taxon>
        <taxon>Polyangia</taxon>
        <taxon>Nannocystales</taxon>
        <taxon>Nannocystaceae</taxon>
        <taxon>Enhygromyxa</taxon>
    </lineage>
</organism>
<feature type="region of interest" description="Disordered" evidence="1">
    <location>
        <begin position="1"/>
        <end position="27"/>
    </location>
</feature>
<evidence type="ECO:0000256" key="1">
    <source>
        <dbReference type="SAM" id="MobiDB-lite"/>
    </source>
</evidence>
<sequence length="69" mass="7539">MAQAQPAEQLELEETEAPSAKRLPPETEDAFRARLIAKIERGIADVKAGRVVPHAEVLAMIDARYPGSK</sequence>
<reference evidence="2 3" key="1">
    <citation type="submission" date="2018-03" db="EMBL/GenBank/DDBJ databases">
        <title>Draft Genome Sequences of the Obligatory Marine Myxobacteria Enhygromyxa salina SWB007.</title>
        <authorList>
            <person name="Poehlein A."/>
            <person name="Moghaddam J.A."/>
            <person name="Harms H."/>
            <person name="Alanjari M."/>
            <person name="Koenig G.M."/>
            <person name="Daniel R."/>
            <person name="Schaeberle T.F."/>
        </authorList>
    </citation>
    <scope>NUCLEOTIDE SEQUENCE [LARGE SCALE GENOMIC DNA]</scope>
    <source>
        <strain evidence="2 3">SWB007</strain>
    </source>
</reference>
<dbReference type="RefSeq" id="WP_106087438.1">
    <property type="nucleotide sequence ID" value="NZ_PVNL01000007.1"/>
</dbReference>
<gene>
    <name evidence="2" type="ORF">ENSA7_03390</name>
</gene>
<dbReference type="Proteomes" id="UP000238823">
    <property type="component" value="Unassembled WGS sequence"/>
</dbReference>
<comment type="caution">
    <text evidence="2">The sequence shown here is derived from an EMBL/GenBank/DDBJ whole genome shotgun (WGS) entry which is preliminary data.</text>
</comment>
<evidence type="ECO:0000313" key="3">
    <source>
        <dbReference type="Proteomes" id="UP000238823"/>
    </source>
</evidence>